<dbReference type="InterPro" id="IPR036249">
    <property type="entry name" value="Thioredoxin-like_sf"/>
</dbReference>
<sequence length="159" mass="18146">MPICLGGLHNSAGVTAPAFIPIKAKFMIRDTKLVSEKKNITFKFNSYFPIKTLNLMRGTLISQEDKFEKLYIKKIFDAIWKDGLNMNDQIIIDKVIKNMDINPKTFFLRAADIKIKNKLKKLTDDALQKGIFGAPTFLVGNKIFWGQDRLSYAVNEAEK</sequence>
<dbReference type="PANTHER" id="PTHR42943:SF2">
    <property type="entry name" value="GLUTATHIONE S-TRANSFERASE KAPPA 1"/>
    <property type="match status" value="1"/>
</dbReference>
<protein>
    <recommendedName>
        <fullName evidence="1">DSBA-like thioredoxin domain-containing protein</fullName>
    </recommendedName>
</protein>
<dbReference type="AlphaFoldDB" id="A0A381T8H4"/>
<dbReference type="PANTHER" id="PTHR42943">
    <property type="entry name" value="GLUTATHIONE S-TRANSFERASE KAPPA"/>
    <property type="match status" value="1"/>
</dbReference>
<dbReference type="InterPro" id="IPR051924">
    <property type="entry name" value="GST_Kappa/NadH"/>
</dbReference>
<dbReference type="PIRSF" id="PIRSF006386">
    <property type="entry name" value="HCCAis_GSTk"/>
    <property type="match status" value="1"/>
</dbReference>
<dbReference type="GO" id="GO:0006749">
    <property type="term" value="P:glutathione metabolic process"/>
    <property type="evidence" value="ECO:0007669"/>
    <property type="project" value="TreeGrafter"/>
</dbReference>
<reference evidence="2" key="1">
    <citation type="submission" date="2018-05" db="EMBL/GenBank/DDBJ databases">
        <authorList>
            <person name="Lanie J.A."/>
            <person name="Ng W.-L."/>
            <person name="Kazmierczak K.M."/>
            <person name="Andrzejewski T.M."/>
            <person name="Davidsen T.M."/>
            <person name="Wayne K.J."/>
            <person name="Tettelin H."/>
            <person name="Glass J.I."/>
            <person name="Rusch D."/>
            <person name="Podicherti R."/>
            <person name="Tsui H.-C.T."/>
            <person name="Winkler M.E."/>
        </authorList>
    </citation>
    <scope>NUCLEOTIDE SEQUENCE</scope>
</reference>
<name>A0A381T8H4_9ZZZZ</name>
<accession>A0A381T8H4</accession>
<organism evidence="2">
    <name type="scientific">marine metagenome</name>
    <dbReference type="NCBI Taxonomy" id="408172"/>
    <lineage>
        <taxon>unclassified sequences</taxon>
        <taxon>metagenomes</taxon>
        <taxon>ecological metagenomes</taxon>
    </lineage>
</organism>
<dbReference type="InterPro" id="IPR014440">
    <property type="entry name" value="HCCAis_GSTk"/>
</dbReference>
<dbReference type="Pfam" id="PF01323">
    <property type="entry name" value="DSBA"/>
    <property type="match status" value="1"/>
</dbReference>
<dbReference type="GO" id="GO:0004602">
    <property type="term" value="F:glutathione peroxidase activity"/>
    <property type="evidence" value="ECO:0007669"/>
    <property type="project" value="TreeGrafter"/>
</dbReference>
<evidence type="ECO:0000259" key="1">
    <source>
        <dbReference type="Pfam" id="PF01323"/>
    </source>
</evidence>
<proteinExistence type="predicted"/>
<feature type="domain" description="DSBA-like thioredoxin" evidence="1">
    <location>
        <begin position="12"/>
        <end position="151"/>
    </location>
</feature>
<evidence type="ECO:0000313" key="2">
    <source>
        <dbReference type="EMBL" id="SVA12465.1"/>
    </source>
</evidence>
<dbReference type="InterPro" id="IPR001853">
    <property type="entry name" value="DSBA-like_thioredoxin_dom"/>
</dbReference>
<dbReference type="GO" id="GO:0004364">
    <property type="term" value="F:glutathione transferase activity"/>
    <property type="evidence" value="ECO:0007669"/>
    <property type="project" value="TreeGrafter"/>
</dbReference>
<dbReference type="SUPFAM" id="SSF52833">
    <property type="entry name" value="Thioredoxin-like"/>
    <property type="match status" value="1"/>
</dbReference>
<gene>
    <name evidence="2" type="ORF">METZ01_LOCUS65319</name>
</gene>
<dbReference type="EMBL" id="UINC01004188">
    <property type="protein sequence ID" value="SVA12465.1"/>
    <property type="molecule type" value="Genomic_DNA"/>
</dbReference>
<dbReference type="Gene3D" id="3.40.30.10">
    <property type="entry name" value="Glutaredoxin"/>
    <property type="match status" value="1"/>
</dbReference>